<dbReference type="InterPro" id="IPR029058">
    <property type="entry name" value="AB_hydrolase_fold"/>
</dbReference>
<dbReference type="SUPFAM" id="SSF53474">
    <property type="entry name" value="alpha/beta-Hydrolases"/>
    <property type="match status" value="1"/>
</dbReference>
<dbReference type="OrthoDB" id="408373at2759"/>
<proteinExistence type="predicted"/>
<dbReference type="GO" id="GO:0046464">
    <property type="term" value="P:acylglycerol catabolic process"/>
    <property type="evidence" value="ECO:0007669"/>
    <property type="project" value="TreeGrafter"/>
</dbReference>
<protein>
    <recommendedName>
        <fullName evidence="1">AB hydrolase-1 domain-containing protein</fullName>
    </recommendedName>
</protein>
<name>A0A8H3I2S4_9LECA</name>
<dbReference type="Gene3D" id="3.40.50.1820">
    <property type="entry name" value="alpha/beta hydrolase"/>
    <property type="match status" value="1"/>
</dbReference>
<evidence type="ECO:0000259" key="1">
    <source>
        <dbReference type="Pfam" id="PF00561"/>
    </source>
</evidence>
<reference evidence="2" key="1">
    <citation type="submission" date="2021-03" db="EMBL/GenBank/DDBJ databases">
        <authorList>
            <person name="Tagirdzhanova G."/>
        </authorList>
    </citation>
    <scope>NUCLEOTIDE SEQUENCE</scope>
</reference>
<evidence type="ECO:0000313" key="3">
    <source>
        <dbReference type="Proteomes" id="UP000664203"/>
    </source>
</evidence>
<feature type="domain" description="AB hydrolase-1" evidence="1">
    <location>
        <begin position="26"/>
        <end position="252"/>
    </location>
</feature>
<dbReference type="AlphaFoldDB" id="A0A8H3I2S4"/>
<dbReference type="InterPro" id="IPR000073">
    <property type="entry name" value="AB_hydrolase_1"/>
</dbReference>
<dbReference type="PANTHER" id="PTHR43798:SF5">
    <property type="entry name" value="MONOACYLGLYCEROL LIPASE ABHD6"/>
    <property type="match status" value="1"/>
</dbReference>
<sequence>MPYLTIPHGRIFYTDFSPNDSPPRATLILHHGLGSTHTFYRSITPALTSSPHNFRCITYDTISSGLSDLASEPQSIQGLAQDAIEVLNALGVKEKAIFVGHSMGGVVAFEIAATKGDIIKGSVMLGPPLPSPIIKKTFEGRVKAVEEGGMEAMADIIPTGATGSKSTPLQHAFIRTLLLSQRPEGYCSMCKALGGASPPDYAAIKMPTLMVAGEEDKSAPLAGCEEIFERTGGEKSMQVVQGMGHWFCIEDPESTVKLIGAFVEKVTQAN</sequence>
<accession>A0A8H3I2S4</accession>
<dbReference type="PANTHER" id="PTHR43798">
    <property type="entry name" value="MONOACYLGLYCEROL LIPASE"/>
    <property type="match status" value="1"/>
</dbReference>
<dbReference type="Pfam" id="PF00561">
    <property type="entry name" value="Abhydrolase_1"/>
    <property type="match status" value="1"/>
</dbReference>
<comment type="caution">
    <text evidence="2">The sequence shown here is derived from an EMBL/GenBank/DDBJ whole genome shotgun (WGS) entry which is preliminary data.</text>
</comment>
<evidence type="ECO:0000313" key="2">
    <source>
        <dbReference type="EMBL" id="CAF9912847.1"/>
    </source>
</evidence>
<dbReference type="Proteomes" id="UP000664203">
    <property type="component" value="Unassembled WGS sequence"/>
</dbReference>
<gene>
    <name evidence="2" type="ORF">ALECFALPRED_008323</name>
</gene>
<dbReference type="EMBL" id="CAJPDR010000057">
    <property type="protein sequence ID" value="CAF9912847.1"/>
    <property type="molecule type" value="Genomic_DNA"/>
</dbReference>
<dbReference type="GO" id="GO:0047372">
    <property type="term" value="F:monoacylglycerol lipase activity"/>
    <property type="evidence" value="ECO:0007669"/>
    <property type="project" value="TreeGrafter"/>
</dbReference>
<dbReference type="GO" id="GO:0016020">
    <property type="term" value="C:membrane"/>
    <property type="evidence" value="ECO:0007669"/>
    <property type="project" value="TreeGrafter"/>
</dbReference>
<organism evidence="2 3">
    <name type="scientific">Alectoria fallacina</name>
    <dbReference type="NCBI Taxonomy" id="1903189"/>
    <lineage>
        <taxon>Eukaryota</taxon>
        <taxon>Fungi</taxon>
        <taxon>Dikarya</taxon>
        <taxon>Ascomycota</taxon>
        <taxon>Pezizomycotina</taxon>
        <taxon>Lecanoromycetes</taxon>
        <taxon>OSLEUM clade</taxon>
        <taxon>Lecanoromycetidae</taxon>
        <taxon>Lecanorales</taxon>
        <taxon>Lecanorineae</taxon>
        <taxon>Parmeliaceae</taxon>
        <taxon>Alectoria</taxon>
    </lineage>
</organism>
<dbReference type="InterPro" id="IPR050266">
    <property type="entry name" value="AB_hydrolase_sf"/>
</dbReference>
<dbReference type="PRINTS" id="PR00111">
    <property type="entry name" value="ABHYDROLASE"/>
</dbReference>
<keyword evidence="3" id="KW-1185">Reference proteome</keyword>